<dbReference type="Proteomes" id="UP001172457">
    <property type="component" value="Chromosome 4"/>
</dbReference>
<dbReference type="PANTHER" id="PTHR31569:SF4">
    <property type="entry name" value="SWIM-TYPE DOMAIN-CONTAINING PROTEIN"/>
    <property type="match status" value="1"/>
</dbReference>
<dbReference type="PANTHER" id="PTHR31569">
    <property type="entry name" value="SWIM-TYPE DOMAIN-CONTAINING PROTEIN"/>
    <property type="match status" value="1"/>
</dbReference>
<dbReference type="InterPro" id="IPR052579">
    <property type="entry name" value="Zinc_finger_SWIM"/>
</dbReference>
<evidence type="ECO:0000313" key="2">
    <source>
        <dbReference type="Proteomes" id="UP001172457"/>
    </source>
</evidence>
<organism evidence="1 2">
    <name type="scientific">Centaurea solstitialis</name>
    <name type="common">yellow star-thistle</name>
    <dbReference type="NCBI Taxonomy" id="347529"/>
    <lineage>
        <taxon>Eukaryota</taxon>
        <taxon>Viridiplantae</taxon>
        <taxon>Streptophyta</taxon>
        <taxon>Embryophyta</taxon>
        <taxon>Tracheophyta</taxon>
        <taxon>Spermatophyta</taxon>
        <taxon>Magnoliopsida</taxon>
        <taxon>eudicotyledons</taxon>
        <taxon>Gunneridae</taxon>
        <taxon>Pentapetalae</taxon>
        <taxon>asterids</taxon>
        <taxon>campanulids</taxon>
        <taxon>Asterales</taxon>
        <taxon>Asteraceae</taxon>
        <taxon>Carduoideae</taxon>
        <taxon>Cardueae</taxon>
        <taxon>Centaureinae</taxon>
        <taxon>Centaurea</taxon>
    </lineage>
</organism>
<dbReference type="EMBL" id="JARYMX010000004">
    <property type="protein sequence ID" value="KAJ9551605.1"/>
    <property type="molecule type" value="Genomic_DNA"/>
</dbReference>
<name>A0AA38TBE9_9ASTR</name>
<evidence type="ECO:0000313" key="1">
    <source>
        <dbReference type="EMBL" id="KAJ9551605.1"/>
    </source>
</evidence>
<sequence>MTRNTLGHQGHSKENRFGVYLIEEAVLGPAQAQEGIESTPTCYKLSFDPVGYKIMVSDLLVLFSENPFRLLNTGAEYGYTSSILFLMPESQHPGLTQIEQGRKNLTTEEKTCGRPKRLAIWQPIYLLEYLKDGSILIVYHEDKLSKTIKDAKLFMCYFTEMSYRPNFIKLQNFESERVHTFQTWNKDSQWNDDSSDENKESKFSTDMVFSSRQNLIDCVHHVGKTLGYRRKLVRSTSTWNSFNKAWTTLVASQTEDAYKLNLAQLETILLDYSVWLTPYKEMFVHCWTDKYLNFGNHTTNRVESQHAKLKRYLDLSKSQRYKM</sequence>
<reference evidence="1" key="1">
    <citation type="submission" date="2023-03" db="EMBL/GenBank/DDBJ databases">
        <title>Chromosome-scale reference genome and RAD-based genetic map of yellow starthistle (Centaurea solstitialis) reveal putative structural variation and QTLs associated with invader traits.</title>
        <authorList>
            <person name="Reatini B."/>
            <person name="Cang F.A."/>
            <person name="Jiang Q."/>
            <person name="Mckibben M.T.W."/>
            <person name="Barker M.S."/>
            <person name="Rieseberg L.H."/>
            <person name="Dlugosch K.M."/>
        </authorList>
    </citation>
    <scope>NUCLEOTIDE SEQUENCE</scope>
    <source>
        <strain evidence="1">CAN-66</strain>
        <tissue evidence="1">Leaf</tissue>
    </source>
</reference>
<protein>
    <recommendedName>
        <fullName evidence="3">Protein FAR1-RELATED SEQUENCE</fullName>
    </recommendedName>
</protein>
<gene>
    <name evidence="1" type="ORF">OSB04_015650</name>
</gene>
<comment type="caution">
    <text evidence="1">The sequence shown here is derived from an EMBL/GenBank/DDBJ whole genome shotgun (WGS) entry which is preliminary data.</text>
</comment>
<accession>A0AA38TBE9</accession>
<evidence type="ECO:0008006" key="3">
    <source>
        <dbReference type="Google" id="ProtNLM"/>
    </source>
</evidence>
<dbReference type="AlphaFoldDB" id="A0AA38TBE9"/>
<proteinExistence type="predicted"/>
<keyword evidence="2" id="KW-1185">Reference proteome</keyword>